<dbReference type="Gene3D" id="1.25.40.380">
    <property type="entry name" value="Protein of unknown function DUF1810"/>
    <property type="match status" value="1"/>
</dbReference>
<dbReference type="InterPro" id="IPR036287">
    <property type="entry name" value="Rv1873-like_sf"/>
</dbReference>
<evidence type="ECO:0000313" key="1">
    <source>
        <dbReference type="EMBL" id="AOJ07136.1"/>
    </source>
</evidence>
<dbReference type="RefSeq" id="WP_066496544.1">
    <property type="nucleotide sequence ID" value="NZ_CP013388.1"/>
</dbReference>
<dbReference type="InterPro" id="IPR014937">
    <property type="entry name" value="DUF1810"/>
</dbReference>
<dbReference type="SUPFAM" id="SSF140736">
    <property type="entry name" value="Rv1873-like"/>
    <property type="match status" value="1"/>
</dbReference>
<protein>
    <submittedName>
        <fullName evidence="1">Calpastatin</fullName>
    </submittedName>
</protein>
<organism evidence="1 2">
    <name type="scientific">Burkholderia mayonis</name>
    <dbReference type="NCBI Taxonomy" id="1385591"/>
    <lineage>
        <taxon>Bacteria</taxon>
        <taxon>Pseudomonadati</taxon>
        <taxon>Pseudomonadota</taxon>
        <taxon>Betaproteobacteria</taxon>
        <taxon>Burkholderiales</taxon>
        <taxon>Burkholderiaceae</taxon>
        <taxon>Burkholderia</taxon>
        <taxon>pseudomallei group</taxon>
    </lineage>
</organism>
<name>A0A1B4FTX7_9BURK</name>
<accession>A0A1B4FTX7</accession>
<evidence type="ECO:0000313" key="2">
    <source>
        <dbReference type="Proteomes" id="UP000067711"/>
    </source>
</evidence>
<dbReference type="AlphaFoldDB" id="A0A1B4FTX7"/>
<dbReference type="EMBL" id="CP013388">
    <property type="protein sequence ID" value="AOJ07136.1"/>
    <property type="molecule type" value="Genomic_DNA"/>
</dbReference>
<dbReference type="PIRSF" id="PIRSF008546">
    <property type="entry name" value="UCP008546"/>
    <property type="match status" value="1"/>
</dbReference>
<proteinExistence type="predicted"/>
<sequence length="139" mass="15920">MDDPYDLQRFVDAQAPVYAQVCDELRNGHKRSHWMWFVFPQIEGLGDSAIAQRYAISTLDEAEAYLRHPLLGARLRECTRLVNDVEGHSIQAIFGYPDYLKFRSSVTLFAHATPENAVFVEALEKYFGGEADHNTLERL</sequence>
<reference evidence="1 2" key="1">
    <citation type="submission" date="2015-12" db="EMBL/GenBank/DDBJ databases">
        <title>Diversity of Burkholderia near neighbor genomes.</title>
        <authorList>
            <person name="Sahl J."/>
            <person name="Wagner D."/>
            <person name="Keim P."/>
        </authorList>
    </citation>
    <scope>NUCLEOTIDE SEQUENCE [LARGE SCALE GENOMIC DNA]</scope>
    <source>
        <strain evidence="1 2">BDU8</strain>
    </source>
</reference>
<gene>
    <name evidence="1" type="ORF">WS71_07285</name>
</gene>
<dbReference type="Pfam" id="PF08837">
    <property type="entry name" value="DUF1810"/>
    <property type="match status" value="1"/>
</dbReference>
<dbReference type="Proteomes" id="UP000067711">
    <property type="component" value="Chromosome 2"/>
</dbReference>